<comment type="caution">
    <text evidence="1">The sequence shown here is derived from an EMBL/GenBank/DDBJ whole genome shotgun (WGS) entry which is preliminary data.</text>
</comment>
<reference evidence="1" key="1">
    <citation type="submission" date="2023-06" db="EMBL/GenBank/DDBJ databases">
        <authorList>
            <consortium name="Lawrence Berkeley National Laboratory"/>
            <person name="Ahrendt S."/>
            <person name="Sahu N."/>
            <person name="Indic B."/>
            <person name="Wong-Bajracharya J."/>
            <person name="Merenyi Z."/>
            <person name="Ke H.-M."/>
            <person name="Monk M."/>
            <person name="Kocsube S."/>
            <person name="Drula E."/>
            <person name="Lipzen A."/>
            <person name="Balint B."/>
            <person name="Henrissat B."/>
            <person name="Andreopoulos B."/>
            <person name="Martin F.M."/>
            <person name="Harder C.B."/>
            <person name="Rigling D."/>
            <person name="Ford K.L."/>
            <person name="Foster G.D."/>
            <person name="Pangilinan J."/>
            <person name="Papanicolaou A."/>
            <person name="Barry K."/>
            <person name="LaButti K."/>
            <person name="Viragh M."/>
            <person name="Koriabine M."/>
            <person name="Yan M."/>
            <person name="Riley R."/>
            <person name="Champramary S."/>
            <person name="Plett K.L."/>
            <person name="Tsai I.J."/>
            <person name="Slot J."/>
            <person name="Sipos G."/>
            <person name="Plett J."/>
            <person name="Nagy L.G."/>
            <person name="Grigoriev I.V."/>
        </authorList>
    </citation>
    <scope>NUCLEOTIDE SEQUENCE</scope>
    <source>
        <strain evidence="1">ICMP 16352</strain>
    </source>
</reference>
<keyword evidence="2" id="KW-1185">Reference proteome</keyword>
<dbReference type="EMBL" id="JAUEPR010000003">
    <property type="protein sequence ID" value="KAK0487924.1"/>
    <property type="molecule type" value="Genomic_DNA"/>
</dbReference>
<dbReference type="SUPFAM" id="SSF52047">
    <property type="entry name" value="RNI-like"/>
    <property type="match status" value="1"/>
</dbReference>
<gene>
    <name evidence="1" type="ORF">IW261DRAFT_1558966</name>
</gene>
<protein>
    <submittedName>
        <fullName evidence="1">Uncharacterized protein</fullName>
    </submittedName>
</protein>
<proteinExistence type="predicted"/>
<organism evidence="1 2">
    <name type="scientific">Armillaria novae-zelandiae</name>
    <dbReference type="NCBI Taxonomy" id="153914"/>
    <lineage>
        <taxon>Eukaryota</taxon>
        <taxon>Fungi</taxon>
        <taxon>Dikarya</taxon>
        <taxon>Basidiomycota</taxon>
        <taxon>Agaricomycotina</taxon>
        <taxon>Agaricomycetes</taxon>
        <taxon>Agaricomycetidae</taxon>
        <taxon>Agaricales</taxon>
        <taxon>Marasmiineae</taxon>
        <taxon>Physalacriaceae</taxon>
        <taxon>Armillaria</taxon>
    </lineage>
</organism>
<accession>A0AA39PQQ0</accession>
<evidence type="ECO:0000313" key="2">
    <source>
        <dbReference type="Proteomes" id="UP001175227"/>
    </source>
</evidence>
<dbReference type="Gene3D" id="3.80.10.10">
    <property type="entry name" value="Ribonuclease Inhibitor"/>
    <property type="match status" value="1"/>
</dbReference>
<dbReference type="AlphaFoldDB" id="A0AA39PQQ0"/>
<sequence length="551" mass="62035">MSSPSMALPITSAESPPMHRLFLIRELVTAIIRELAWIQPLVRGPLTVCKLWADIVMDLIWHDIHDLRTISRLLAPIEEQPSDDEDLVHDLYCSFETLPTRSGWARFDLYRRRVRALDNNYEETSFMSFAPVINDIAVLRPDSMAFFPNVIDLYWSCAHGDLWRDSVFFMHKGIKKFSLMLWLGEPDGQETILQYFEYIAMRMPQLESFNLNLCPYDASAESQAYLGPALSWILPRLRFLTALCLPPMVDAYSVISSTASLPNLETINANIDETINTSLSSVFVSNPPTSNVTLSCSLQSLSLGIFYSDAATHLLCTEFPALTKLFLWSHKPESQICTRTLTRAIALHCKSLRDISLVADAADEFALPPDGRITLADIQPLFGCRNVVRFSIAHVLPLQLTNDDIRNLLRNWGSVVDLSLNHSPSPSRALRPDESESYLNWETLAVVTEHGGHLEHLGLYLDGFAKIPPCVSMASLPKLKLLTVGTSKLPSSITDVLGPARFLSQFLTLQCRVQCAYKCPNCIGWNTLSELLDSFIRVRMEEKELARSQAR</sequence>
<dbReference type="InterPro" id="IPR032675">
    <property type="entry name" value="LRR_dom_sf"/>
</dbReference>
<evidence type="ECO:0000313" key="1">
    <source>
        <dbReference type="EMBL" id="KAK0487924.1"/>
    </source>
</evidence>
<dbReference type="Proteomes" id="UP001175227">
    <property type="component" value="Unassembled WGS sequence"/>
</dbReference>
<name>A0AA39PQQ0_9AGAR</name>